<sequence length="347" mass="37414">MIDQAIDRLVAAYTTAGLPPIRPPGASVDAVIAQVNATIHPLRLPEQLVAFWRRVDPASLTVAPHPTPTTPELALNTWVTHRDDFPGMTPQLLFPVCYERHSFLFVELDAPGQTGGACLEWAFAGSAFTLVAADLAAYLDLMAAMIELGEVREHRTLGRVHHEFDPDGRWPEYQEALLARALPLPGLGDRVVLDEDVRLWPPHWLAADGVTAQDRYPQGATATVGTLLLAAGKGAEASGTIQARVVSLVGSGDGARITVDDGTGTLDVWCPAAVCRFGPVIRRAFELDVRVRPFPSAPPELDDTHARLVRDALEHDLGGAQEAVVETYRLAFETPAAAEATAIRPLD</sequence>
<gene>
    <name evidence="1" type="ORF">NP064_01085</name>
</gene>
<organism evidence="1 2">
    <name type="scientific">Cellulomonas chengniuliangii</name>
    <dbReference type="NCBI Taxonomy" id="2968084"/>
    <lineage>
        <taxon>Bacteria</taxon>
        <taxon>Bacillati</taxon>
        <taxon>Actinomycetota</taxon>
        <taxon>Actinomycetes</taxon>
        <taxon>Micrococcales</taxon>
        <taxon>Cellulomonadaceae</taxon>
        <taxon>Cellulomonas</taxon>
    </lineage>
</organism>
<evidence type="ECO:0008006" key="3">
    <source>
        <dbReference type="Google" id="ProtNLM"/>
    </source>
</evidence>
<reference evidence="1 2" key="1">
    <citation type="submission" date="2022-07" db="EMBL/GenBank/DDBJ databases">
        <title>Novel species in genus cellulomonas.</title>
        <authorList>
            <person name="Ye L."/>
        </authorList>
    </citation>
    <scope>NUCLEOTIDE SEQUENCE [LARGE SCALE GENOMIC DNA]</scope>
    <source>
        <strain evidence="2">zg-Y338</strain>
    </source>
</reference>
<accession>A0ABY5KZG5</accession>
<dbReference type="EMBL" id="CP101988">
    <property type="protein sequence ID" value="UUI75554.1"/>
    <property type="molecule type" value="Genomic_DNA"/>
</dbReference>
<keyword evidence="2" id="KW-1185">Reference proteome</keyword>
<proteinExistence type="predicted"/>
<name>A0ABY5KZG5_9CELL</name>
<evidence type="ECO:0000313" key="1">
    <source>
        <dbReference type="EMBL" id="UUI75554.1"/>
    </source>
</evidence>
<protein>
    <recommendedName>
        <fullName evidence="3">Knr4/Smi1-like domain-containing protein</fullName>
    </recommendedName>
</protein>
<dbReference type="Proteomes" id="UP001316189">
    <property type="component" value="Chromosome"/>
</dbReference>
<evidence type="ECO:0000313" key="2">
    <source>
        <dbReference type="Proteomes" id="UP001316189"/>
    </source>
</evidence>
<dbReference type="RefSeq" id="WP_227568353.1">
    <property type="nucleotide sequence ID" value="NZ_CP101988.1"/>
</dbReference>